<protein>
    <submittedName>
        <fullName evidence="9">Sigma-54-dependent Fis family transcriptional regulator</fullName>
    </submittedName>
</protein>
<evidence type="ECO:0000256" key="3">
    <source>
        <dbReference type="ARBA" id="ARBA00023015"/>
    </source>
</evidence>
<dbReference type="Gene3D" id="1.10.8.60">
    <property type="match status" value="1"/>
</dbReference>
<keyword evidence="5" id="KW-0804">Transcription</keyword>
<dbReference type="Pfam" id="PF02954">
    <property type="entry name" value="HTH_8"/>
    <property type="match status" value="1"/>
</dbReference>
<dbReference type="GO" id="GO:0043565">
    <property type="term" value="F:sequence-specific DNA binding"/>
    <property type="evidence" value="ECO:0007669"/>
    <property type="project" value="InterPro"/>
</dbReference>
<dbReference type="AlphaFoldDB" id="A0A5J6X029"/>
<dbReference type="Gene3D" id="1.10.10.60">
    <property type="entry name" value="Homeodomain-like"/>
    <property type="match status" value="1"/>
</dbReference>
<organism evidence="9 10">
    <name type="scientific">Aeromonas simiae</name>
    <dbReference type="NCBI Taxonomy" id="218936"/>
    <lineage>
        <taxon>Bacteria</taxon>
        <taxon>Pseudomonadati</taxon>
        <taxon>Pseudomonadota</taxon>
        <taxon>Gammaproteobacteria</taxon>
        <taxon>Aeromonadales</taxon>
        <taxon>Aeromonadaceae</taxon>
        <taxon>Aeromonas</taxon>
    </lineage>
</organism>
<accession>A0A5J6X029</accession>
<dbReference type="CDD" id="cd00009">
    <property type="entry name" value="AAA"/>
    <property type="match status" value="1"/>
</dbReference>
<dbReference type="GO" id="GO:0000160">
    <property type="term" value="P:phosphorelay signal transduction system"/>
    <property type="evidence" value="ECO:0007669"/>
    <property type="project" value="InterPro"/>
</dbReference>
<dbReference type="InterPro" id="IPR001789">
    <property type="entry name" value="Sig_transdc_resp-reg_receiver"/>
</dbReference>
<keyword evidence="2" id="KW-0067">ATP-binding</keyword>
<sequence>MSGCTQVWATGTEEIPCPVASRLLWIGAEADVSFARHGASSPLSCEVTACSSLEQGLAWLATNTCDLVLLDLDRQPPYSCREIATLVAAAGEGLVLVVINELQGEQAADAMRCGAIDYVIKPFSARQLSDAILSALRLGQATHNLVSVSQVSKQVLQLARRAAKTSASVLISGESGTGKERLARYIHDMSERSDKPFVAINCAAIPESMLESILFGHAKGAFTGAVVAQPGKFEMANGGTLLLDEISELPLTLQAKLLRVLQEKEVERLGSHRLIPLDVRIIAASNRDLREQVACGEFREDLFYRLDVLPLSWPALRDRPDDILPLARFFLDRYAQQQGYRFSADAEAHLQAHPWPGNVRELENVIQRALVMARGLHIQAVDLMLPGSLPPQDVSCSPEAECLSDSRRQAEFRFVLETLRRCNGHRTRTAEALGMTTRALRYKLAAMREQGIDIEQQIQQ</sequence>
<dbReference type="InterPro" id="IPR002197">
    <property type="entry name" value="HTH_Fis"/>
</dbReference>
<feature type="domain" description="Response regulatory" evidence="8">
    <location>
        <begin position="22"/>
        <end position="136"/>
    </location>
</feature>
<reference evidence="9 10" key="1">
    <citation type="submission" date="2019-05" db="EMBL/GenBank/DDBJ databases">
        <title>OXA-830, a novel chromosomally encoded expanded-spectrum class D beta-lactamase in Aeromonas simiae.</title>
        <authorList>
            <person name="Zhou W."/>
            <person name="Chen Q."/>
        </authorList>
    </citation>
    <scope>NUCLEOTIDE SEQUENCE [LARGE SCALE GENOMIC DNA]</scope>
    <source>
        <strain evidence="9 10">A6</strain>
    </source>
</reference>
<dbReference type="PANTHER" id="PTHR32071">
    <property type="entry name" value="TRANSCRIPTIONAL REGULATORY PROTEIN"/>
    <property type="match status" value="1"/>
</dbReference>
<keyword evidence="1" id="KW-0547">Nucleotide-binding</keyword>
<evidence type="ECO:0000313" key="10">
    <source>
        <dbReference type="Proteomes" id="UP000594034"/>
    </source>
</evidence>
<dbReference type="SUPFAM" id="SSF52540">
    <property type="entry name" value="P-loop containing nucleoside triphosphate hydrolases"/>
    <property type="match status" value="1"/>
</dbReference>
<dbReference type="InterPro" id="IPR009057">
    <property type="entry name" value="Homeodomain-like_sf"/>
</dbReference>
<evidence type="ECO:0000256" key="1">
    <source>
        <dbReference type="ARBA" id="ARBA00022741"/>
    </source>
</evidence>
<feature type="modified residue" description="4-aspartylphosphate" evidence="6">
    <location>
        <position position="71"/>
    </location>
</feature>
<dbReference type="PROSITE" id="PS00675">
    <property type="entry name" value="SIGMA54_INTERACT_1"/>
    <property type="match status" value="1"/>
</dbReference>
<dbReference type="GO" id="GO:0006355">
    <property type="term" value="P:regulation of DNA-templated transcription"/>
    <property type="evidence" value="ECO:0007669"/>
    <property type="project" value="InterPro"/>
</dbReference>
<dbReference type="KEGG" id="asim:FE240_15095"/>
<dbReference type="Proteomes" id="UP000594034">
    <property type="component" value="Chromosome"/>
</dbReference>
<dbReference type="Pfam" id="PF00158">
    <property type="entry name" value="Sigma54_activat"/>
    <property type="match status" value="1"/>
</dbReference>
<dbReference type="PROSITE" id="PS50045">
    <property type="entry name" value="SIGMA54_INTERACT_4"/>
    <property type="match status" value="1"/>
</dbReference>
<dbReference type="SMART" id="SM00382">
    <property type="entry name" value="AAA"/>
    <property type="match status" value="1"/>
</dbReference>
<dbReference type="PANTHER" id="PTHR32071:SF21">
    <property type="entry name" value="TRANSCRIPTIONAL REGULATORY PROTEIN FLGR"/>
    <property type="match status" value="1"/>
</dbReference>
<name>A0A5J6X029_9GAMM</name>
<gene>
    <name evidence="9" type="ORF">FE240_15095</name>
</gene>
<dbReference type="InterPro" id="IPR003593">
    <property type="entry name" value="AAA+_ATPase"/>
</dbReference>
<evidence type="ECO:0000256" key="2">
    <source>
        <dbReference type="ARBA" id="ARBA00022840"/>
    </source>
</evidence>
<dbReference type="EMBL" id="CP040449">
    <property type="protein sequence ID" value="QFI55894.1"/>
    <property type="molecule type" value="Genomic_DNA"/>
</dbReference>
<dbReference type="InterPro" id="IPR002078">
    <property type="entry name" value="Sigma_54_int"/>
</dbReference>
<dbReference type="InterPro" id="IPR025943">
    <property type="entry name" value="Sigma_54_int_dom_ATP-bd_2"/>
</dbReference>
<evidence type="ECO:0000256" key="6">
    <source>
        <dbReference type="PROSITE-ProRule" id="PRU00169"/>
    </source>
</evidence>
<evidence type="ECO:0000259" key="8">
    <source>
        <dbReference type="PROSITE" id="PS50110"/>
    </source>
</evidence>
<keyword evidence="4" id="KW-0238">DNA-binding</keyword>
<evidence type="ECO:0000259" key="7">
    <source>
        <dbReference type="PROSITE" id="PS50045"/>
    </source>
</evidence>
<dbReference type="Gene3D" id="3.40.50.2300">
    <property type="match status" value="1"/>
</dbReference>
<dbReference type="InterPro" id="IPR025944">
    <property type="entry name" value="Sigma_54_int_dom_CS"/>
</dbReference>
<evidence type="ECO:0000256" key="5">
    <source>
        <dbReference type="ARBA" id="ARBA00023163"/>
    </source>
</evidence>
<dbReference type="FunFam" id="3.40.50.300:FF:000006">
    <property type="entry name" value="DNA-binding transcriptional regulator NtrC"/>
    <property type="match status" value="1"/>
</dbReference>
<keyword evidence="6" id="KW-0597">Phosphoprotein</keyword>
<keyword evidence="10" id="KW-1185">Reference proteome</keyword>
<dbReference type="InterPro" id="IPR027417">
    <property type="entry name" value="P-loop_NTPase"/>
</dbReference>
<dbReference type="SUPFAM" id="SSF46689">
    <property type="entry name" value="Homeodomain-like"/>
    <property type="match status" value="1"/>
</dbReference>
<keyword evidence="3" id="KW-0805">Transcription regulation</keyword>
<dbReference type="PROSITE" id="PS00688">
    <property type="entry name" value="SIGMA54_INTERACT_3"/>
    <property type="match status" value="1"/>
</dbReference>
<dbReference type="Pfam" id="PF25601">
    <property type="entry name" value="AAA_lid_14"/>
    <property type="match status" value="1"/>
</dbReference>
<dbReference type="SUPFAM" id="SSF52172">
    <property type="entry name" value="CheY-like"/>
    <property type="match status" value="1"/>
</dbReference>
<proteinExistence type="predicted"/>
<dbReference type="OrthoDB" id="9804019at2"/>
<dbReference type="PROSITE" id="PS50110">
    <property type="entry name" value="RESPONSE_REGULATORY"/>
    <property type="match status" value="1"/>
</dbReference>
<dbReference type="Gene3D" id="3.40.50.300">
    <property type="entry name" value="P-loop containing nucleotide triphosphate hydrolases"/>
    <property type="match status" value="1"/>
</dbReference>
<dbReference type="InterPro" id="IPR025662">
    <property type="entry name" value="Sigma_54_int_dom_ATP-bd_1"/>
</dbReference>
<evidence type="ECO:0000313" key="9">
    <source>
        <dbReference type="EMBL" id="QFI55894.1"/>
    </source>
</evidence>
<feature type="domain" description="Sigma-54 factor interaction" evidence="7">
    <location>
        <begin position="145"/>
        <end position="371"/>
    </location>
</feature>
<dbReference type="InterPro" id="IPR011006">
    <property type="entry name" value="CheY-like_superfamily"/>
</dbReference>
<evidence type="ECO:0000256" key="4">
    <source>
        <dbReference type="ARBA" id="ARBA00023125"/>
    </source>
</evidence>
<dbReference type="InterPro" id="IPR058031">
    <property type="entry name" value="AAA_lid_NorR"/>
</dbReference>
<dbReference type="GO" id="GO:0005524">
    <property type="term" value="F:ATP binding"/>
    <property type="evidence" value="ECO:0007669"/>
    <property type="project" value="UniProtKB-KW"/>
</dbReference>
<dbReference type="RefSeq" id="WP_084214650.1">
    <property type="nucleotide sequence ID" value="NZ_JAMJQH010000009.1"/>
</dbReference>
<dbReference type="PROSITE" id="PS00676">
    <property type="entry name" value="SIGMA54_INTERACT_2"/>
    <property type="match status" value="1"/>
</dbReference>